<dbReference type="SUPFAM" id="SSF53649">
    <property type="entry name" value="Alkaline phosphatase-like"/>
    <property type="match status" value="1"/>
</dbReference>
<proteinExistence type="predicted"/>
<name>A0ABV3ZM90_9BACT</name>
<dbReference type="RefSeq" id="WP_369332353.1">
    <property type="nucleotide sequence ID" value="NZ_JAULBC010000011.1"/>
</dbReference>
<dbReference type="InterPro" id="IPR017850">
    <property type="entry name" value="Alkaline_phosphatase_core_sf"/>
</dbReference>
<gene>
    <name evidence="1" type="ORF">QTN47_25735</name>
</gene>
<dbReference type="PANTHER" id="PTHR43737">
    <property type="entry name" value="BLL7424 PROTEIN"/>
    <property type="match status" value="1"/>
</dbReference>
<dbReference type="PROSITE" id="PS51318">
    <property type="entry name" value="TAT"/>
    <property type="match status" value="1"/>
</dbReference>
<dbReference type="Gene3D" id="3.40.720.10">
    <property type="entry name" value="Alkaline Phosphatase, subunit A"/>
    <property type="match status" value="1"/>
</dbReference>
<comment type="caution">
    <text evidence="1">The sequence shown here is derived from an EMBL/GenBank/DDBJ whole genome shotgun (WGS) entry which is preliminary data.</text>
</comment>
<dbReference type="Proteomes" id="UP001560573">
    <property type="component" value="Unassembled WGS sequence"/>
</dbReference>
<accession>A0ABV3ZM90</accession>
<dbReference type="InterPro" id="IPR010869">
    <property type="entry name" value="DUF1501"/>
</dbReference>
<dbReference type="EMBL" id="JAULBC010000011">
    <property type="protein sequence ID" value="MEX6690937.1"/>
    <property type="molecule type" value="Genomic_DNA"/>
</dbReference>
<organism evidence="1 2">
    <name type="scientific">Danxiaibacter flavus</name>
    <dbReference type="NCBI Taxonomy" id="3049108"/>
    <lineage>
        <taxon>Bacteria</taxon>
        <taxon>Pseudomonadati</taxon>
        <taxon>Bacteroidota</taxon>
        <taxon>Chitinophagia</taxon>
        <taxon>Chitinophagales</taxon>
        <taxon>Chitinophagaceae</taxon>
        <taxon>Danxiaibacter</taxon>
    </lineage>
</organism>
<evidence type="ECO:0000313" key="1">
    <source>
        <dbReference type="EMBL" id="MEX6690937.1"/>
    </source>
</evidence>
<keyword evidence="2" id="KW-1185">Reference proteome</keyword>
<sequence>MDNEILEHGFTWNRRRFLSAMSLGIGSMALGSLLMPELFSSGGADEEAIKAGLPHFAPKAKRIIYLFQNGAPAQQELFDYKPKLREMTGTEIPSSVRGTQRLTGMTSGQSSLPLVGSFVDFKQYGNSRAWISDLMPYTAKVVDDICIVRSMHTEAINHDPALTFIQTGSQQGNRPSMGSWLSYGLGNENKNLPNFTVLLSRGIGNGQGVYSKLWSNGFLDSIHQGVQFSKGEDPVLYLRDPAGMDRKARREMLDNLSELNEISYKEMGDPEIHAKIRQYEMAYRMQTAVPQVMDLSKEPDHIVKMYGPDCLVPGTFAANCLLARKLSENGVRFVQLYHQGWDQHGNLPYEIAKQAKDVDQASAALVMDLKQRGLLDETLVIWGGEFGRTSYTQGKLTKDNYGRDHHPRCFTIWMAGGGIKPGIVYGETDEFGYNIVKDPVHVHDFQATILNQMGLDHEKLIFKHLGRRYRLTDVSGKVIRDIIT</sequence>
<protein>
    <submittedName>
        <fullName evidence="1">DUF1501 domain-containing protein</fullName>
    </submittedName>
</protein>
<dbReference type="PANTHER" id="PTHR43737:SF1">
    <property type="entry name" value="DUF1501 DOMAIN-CONTAINING PROTEIN"/>
    <property type="match status" value="1"/>
</dbReference>
<evidence type="ECO:0000313" key="2">
    <source>
        <dbReference type="Proteomes" id="UP001560573"/>
    </source>
</evidence>
<reference evidence="1 2" key="1">
    <citation type="submission" date="2023-07" db="EMBL/GenBank/DDBJ databases">
        <authorList>
            <person name="Lian W.-H."/>
        </authorList>
    </citation>
    <scope>NUCLEOTIDE SEQUENCE [LARGE SCALE GENOMIC DNA]</scope>
    <source>
        <strain evidence="1 2">SYSU DXS3180</strain>
    </source>
</reference>
<dbReference type="Pfam" id="PF07394">
    <property type="entry name" value="DUF1501"/>
    <property type="match status" value="1"/>
</dbReference>
<dbReference type="InterPro" id="IPR006311">
    <property type="entry name" value="TAT_signal"/>
</dbReference>